<reference evidence="1" key="2">
    <citation type="submission" date="2025-09" db="UniProtKB">
        <authorList>
            <consortium name="Ensembl"/>
        </authorList>
    </citation>
    <scope>IDENTIFICATION</scope>
</reference>
<keyword evidence="2" id="KW-1185">Reference proteome</keyword>
<evidence type="ECO:0000313" key="1">
    <source>
        <dbReference type="Ensembl" id="ENSDLAP00005083811.1"/>
    </source>
</evidence>
<dbReference type="Proteomes" id="UP000694389">
    <property type="component" value="Unassembled WGS sequence"/>
</dbReference>
<evidence type="ECO:0000313" key="2">
    <source>
        <dbReference type="Proteomes" id="UP000694389"/>
    </source>
</evidence>
<dbReference type="PANTHER" id="PTHR28457">
    <property type="entry name" value="COILED-COIL DOMAIN-CONTAINING PROTEIN 189"/>
    <property type="match status" value="1"/>
</dbReference>
<dbReference type="GeneTree" id="ENSGT00940000165236"/>
<sequence length="189" mass="21847">MVVQMFHQHFIDFQCIITAGRKHRHPDLPSVVCREIKEILGFRNHQTSMKEAALLDYYVCGFWWAKEASFTPMQTSFTMAVLRMLLDNIRDKQMALVENLMEFAKALGAACQCSPSEADTTSLLDREEATALISYIRDCLFQKYRLYELLFITPREELLTGMERTVEVFCCQEALTPLEEGISSHLYSQ</sequence>
<protein>
    <submittedName>
        <fullName evidence="1">Uncharacterized protein</fullName>
    </submittedName>
</protein>
<dbReference type="Ensembl" id="ENSDLAT00005082697.1">
    <property type="protein sequence ID" value="ENSDLAP00005083811.1"/>
    <property type="gene ID" value="ENSDLAG00005029126.1"/>
</dbReference>
<organism evidence="1 2">
    <name type="scientific">Dicentrarchus labrax</name>
    <name type="common">European seabass</name>
    <name type="synonym">Morone labrax</name>
    <dbReference type="NCBI Taxonomy" id="13489"/>
    <lineage>
        <taxon>Eukaryota</taxon>
        <taxon>Metazoa</taxon>
        <taxon>Chordata</taxon>
        <taxon>Craniata</taxon>
        <taxon>Vertebrata</taxon>
        <taxon>Euteleostomi</taxon>
        <taxon>Actinopterygii</taxon>
        <taxon>Neopterygii</taxon>
        <taxon>Teleostei</taxon>
        <taxon>Neoteleostei</taxon>
        <taxon>Acanthomorphata</taxon>
        <taxon>Eupercaria</taxon>
        <taxon>Moronidae</taxon>
        <taxon>Dicentrarchus</taxon>
    </lineage>
</organism>
<name>A0A8P4KTK3_DICLA</name>
<dbReference type="PANTHER" id="PTHR28457:SF3">
    <property type="entry name" value="CILIARY-ASSOCIATED CALCIUM-BINDING COILED-COIL PROTEIN 1"/>
    <property type="match status" value="1"/>
</dbReference>
<accession>A0A8P4KTK3</accession>
<dbReference type="Pfam" id="PF14769">
    <property type="entry name" value="CLAMP"/>
    <property type="match status" value="1"/>
</dbReference>
<dbReference type="AlphaFoldDB" id="A0A8P4KTK3"/>
<dbReference type="InterPro" id="IPR032727">
    <property type="entry name" value="CLAMP"/>
</dbReference>
<proteinExistence type="predicted"/>
<reference evidence="1" key="1">
    <citation type="submission" date="2025-08" db="UniProtKB">
        <authorList>
            <consortium name="Ensembl"/>
        </authorList>
    </citation>
    <scope>IDENTIFICATION</scope>
</reference>